<feature type="non-terminal residue" evidence="1">
    <location>
        <position position="1"/>
    </location>
</feature>
<dbReference type="Proteomes" id="UP000789920">
    <property type="component" value="Unassembled WGS sequence"/>
</dbReference>
<sequence length="43" mass="4969">GYNAIYRRVQKKDLSKNTKTKISNQQANHTKNEDIAVNSTKYV</sequence>
<evidence type="ECO:0000313" key="1">
    <source>
        <dbReference type="EMBL" id="CAG8806455.1"/>
    </source>
</evidence>
<proteinExistence type="predicted"/>
<dbReference type="EMBL" id="CAJVQC010066478">
    <property type="protein sequence ID" value="CAG8806455.1"/>
    <property type="molecule type" value="Genomic_DNA"/>
</dbReference>
<organism evidence="1 2">
    <name type="scientific">Racocetra persica</name>
    <dbReference type="NCBI Taxonomy" id="160502"/>
    <lineage>
        <taxon>Eukaryota</taxon>
        <taxon>Fungi</taxon>
        <taxon>Fungi incertae sedis</taxon>
        <taxon>Mucoromycota</taxon>
        <taxon>Glomeromycotina</taxon>
        <taxon>Glomeromycetes</taxon>
        <taxon>Diversisporales</taxon>
        <taxon>Gigasporaceae</taxon>
        <taxon>Racocetra</taxon>
    </lineage>
</organism>
<evidence type="ECO:0000313" key="2">
    <source>
        <dbReference type="Proteomes" id="UP000789920"/>
    </source>
</evidence>
<accession>A0ACA9RRY0</accession>
<reference evidence="1" key="1">
    <citation type="submission" date="2021-06" db="EMBL/GenBank/DDBJ databases">
        <authorList>
            <person name="Kallberg Y."/>
            <person name="Tangrot J."/>
            <person name="Rosling A."/>
        </authorList>
    </citation>
    <scope>NUCLEOTIDE SEQUENCE</scope>
    <source>
        <strain evidence="1">MA461A</strain>
    </source>
</reference>
<name>A0ACA9RRY0_9GLOM</name>
<gene>
    <name evidence="1" type="ORF">RPERSI_LOCUS22160</name>
</gene>
<keyword evidence="2" id="KW-1185">Reference proteome</keyword>
<comment type="caution">
    <text evidence="1">The sequence shown here is derived from an EMBL/GenBank/DDBJ whole genome shotgun (WGS) entry which is preliminary data.</text>
</comment>
<protein>
    <submittedName>
        <fullName evidence="1">4296_t:CDS:1</fullName>
    </submittedName>
</protein>